<keyword evidence="1" id="KW-0812">Transmembrane</keyword>
<dbReference type="KEGG" id="tbg:TbgDal_VII4600"/>
<dbReference type="Proteomes" id="UP000002316">
    <property type="component" value="Chromosome 7"/>
</dbReference>
<organism evidence="2 3">
    <name type="scientific">Trypanosoma brucei gambiense (strain MHOM/CI/86/DAL972)</name>
    <dbReference type="NCBI Taxonomy" id="679716"/>
    <lineage>
        <taxon>Eukaryota</taxon>
        <taxon>Discoba</taxon>
        <taxon>Euglenozoa</taxon>
        <taxon>Kinetoplastea</taxon>
        <taxon>Metakinetoplastina</taxon>
        <taxon>Trypanosomatida</taxon>
        <taxon>Trypanosomatidae</taxon>
        <taxon>Trypanosoma</taxon>
    </lineage>
</organism>
<keyword evidence="1" id="KW-1133">Transmembrane helix</keyword>
<reference evidence="3" key="1">
    <citation type="journal article" date="2010" name="PLoS Negl. Trop. Dis.">
        <title>The genome sequence of Trypanosoma brucei gambiense, causative agent of chronic human african trypanosomiasis.</title>
        <authorList>
            <person name="Jackson A.P."/>
            <person name="Sanders M."/>
            <person name="Berry A."/>
            <person name="McQuillan J."/>
            <person name="Aslett M.A."/>
            <person name="Quail M.A."/>
            <person name="Chukualim B."/>
            <person name="Capewell P."/>
            <person name="MacLeod A."/>
            <person name="Melville S.E."/>
            <person name="Gibson W."/>
            <person name="Barry J.D."/>
            <person name="Berriman M."/>
            <person name="Hertz-Fowler C."/>
        </authorList>
    </citation>
    <scope>NUCLEOTIDE SEQUENCE [LARGE SCALE GENOMIC DNA]</scope>
    <source>
        <strain evidence="3">MHOM/CI/86/DAL972</strain>
    </source>
</reference>
<dbReference type="EMBL" id="FN554970">
    <property type="protein sequence ID" value="CBH12541.1"/>
    <property type="molecule type" value="Genomic_DNA"/>
</dbReference>
<name>C9ZT06_TRYB9</name>
<dbReference type="RefSeq" id="XP_011774821.1">
    <property type="nucleotide sequence ID" value="XM_011776519.1"/>
</dbReference>
<evidence type="ECO:0000256" key="1">
    <source>
        <dbReference type="SAM" id="Phobius"/>
    </source>
</evidence>
<accession>C9ZT06</accession>
<proteinExistence type="predicted"/>
<feature type="transmembrane region" description="Helical" evidence="1">
    <location>
        <begin position="53"/>
        <end position="68"/>
    </location>
</feature>
<evidence type="ECO:0000313" key="2">
    <source>
        <dbReference type="EMBL" id="CBH12541.1"/>
    </source>
</evidence>
<dbReference type="AlphaFoldDB" id="C9ZT06"/>
<evidence type="ECO:0000313" key="3">
    <source>
        <dbReference type="Proteomes" id="UP000002316"/>
    </source>
</evidence>
<protein>
    <submittedName>
        <fullName evidence="2">Uncharacterized protein</fullName>
    </submittedName>
</protein>
<dbReference type="GeneID" id="23862685"/>
<keyword evidence="1" id="KW-0472">Membrane</keyword>
<gene>
    <name evidence="2" type="ORF">TbgDal_VII4600</name>
</gene>
<sequence>MNVCVRVGNKRYIVMNECMSAVARVIVSVGLLAHLMKHGESLSEAEWRRMRRIRLVILISLLFLPYFKKEKKLLASKLALEILVLVILRAMACRGNGFDVTWWSNCGFCYLSRW</sequence>
<feature type="transmembrane region" description="Helical" evidence="1">
    <location>
        <begin position="12"/>
        <end position="33"/>
    </location>
</feature>